<feature type="compositionally biased region" description="Polar residues" evidence="1">
    <location>
        <begin position="48"/>
        <end position="57"/>
    </location>
</feature>
<protein>
    <submittedName>
        <fullName evidence="2">Uncharacterized protein</fullName>
    </submittedName>
</protein>
<dbReference type="AlphaFoldDB" id="A0A0F6SH12"/>
<feature type="region of interest" description="Disordered" evidence="1">
    <location>
        <begin position="189"/>
        <end position="208"/>
    </location>
</feature>
<reference evidence="2 3" key="1">
    <citation type="submission" date="2015-03" db="EMBL/GenBank/DDBJ databases">
        <title>Genome assembly of Sandaracinus amylolyticus DSM 53668.</title>
        <authorList>
            <person name="Sharma G."/>
            <person name="Subramanian S."/>
        </authorList>
    </citation>
    <scope>NUCLEOTIDE SEQUENCE [LARGE SCALE GENOMIC DNA]</scope>
    <source>
        <strain evidence="2 3">DSM 53668</strain>
    </source>
</reference>
<accession>A0A0F6SH12</accession>
<gene>
    <name evidence="2" type="ORF">DB32_006788</name>
</gene>
<evidence type="ECO:0000256" key="1">
    <source>
        <dbReference type="SAM" id="MobiDB-lite"/>
    </source>
</evidence>
<evidence type="ECO:0000313" key="2">
    <source>
        <dbReference type="EMBL" id="AKF09639.1"/>
    </source>
</evidence>
<dbReference type="KEGG" id="samy:DB32_006788"/>
<sequence length="335" mass="36113">MGGSRAGAGVLSRVGVTHRATTSERTAVGSCSVPRVVQPSPPGGPASRGQSPAQSRKSPPMTVEPSLEWIDLHDSVLAALHFDARTRDVLMQFDDARAHRVGDPSTVDCHVDLLVRATRVTNLIIFEVAEPDYVTFGHITRAGADVPVLDLVHHEAQSIGVDLRFVPAAALAFQADALSAAIRTKARAAPTRSDGGVSVPESASGTDLRLPRTWPDAARLLELGFEARETGDEVVVRFGEVADAAQRCVELRGVGLERLQAYRLDASRDITRINIQSASGEHVDLRSFPRSGLRSPTVTMYLGHGEGLFTWRPRELAMRILPSGEKLPPLFDASR</sequence>
<name>A0A0F6SH12_9BACT</name>
<organism evidence="2 3">
    <name type="scientific">Sandaracinus amylolyticus</name>
    <dbReference type="NCBI Taxonomy" id="927083"/>
    <lineage>
        <taxon>Bacteria</taxon>
        <taxon>Pseudomonadati</taxon>
        <taxon>Myxococcota</taxon>
        <taxon>Polyangia</taxon>
        <taxon>Polyangiales</taxon>
        <taxon>Sandaracinaceae</taxon>
        <taxon>Sandaracinus</taxon>
    </lineage>
</organism>
<keyword evidence="3" id="KW-1185">Reference proteome</keyword>
<dbReference type="Proteomes" id="UP000034883">
    <property type="component" value="Chromosome"/>
</dbReference>
<feature type="region of interest" description="Disordered" evidence="1">
    <location>
        <begin position="1"/>
        <end position="62"/>
    </location>
</feature>
<dbReference type="EMBL" id="CP011125">
    <property type="protein sequence ID" value="AKF09639.1"/>
    <property type="molecule type" value="Genomic_DNA"/>
</dbReference>
<dbReference type="STRING" id="927083.DB32_006788"/>
<proteinExistence type="predicted"/>
<evidence type="ECO:0000313" key="3">
    <source>
        <dbReference type="Proteomes" id="UP000034883"/>
    </source>
</evidence>